<dbReference type="GO" id="GO:0003677">
    <property type="term" value="F:DNA binding"/>
    <property type="evidence" value="ECO:0007669"/>
    <property type="project" value="InterPro"/>
</dbReference>
<dbReference type="Pfam" id="PF08281">
    <property type="entry name" value="Sigma70_r4_2"/>
    <property type="match status" value="1"/>
</dbReference>
<dbReference type="Gene3D" id="1.10.10.10">
    <property type="entry name" value="Winged helix-like DNA-binding domain superfamily/Winged helix DNA-binding domain"/>
    <property type="match status" value="1"/>
</dbReference>
<dbReference type="SUPFAM" id="SSF88659">
    <property type="entry name" value="Sigma3 and sigma4 domains of RNA polymerase sigma factors"/>
    <property type="match status" value="1"/>
</dbReference>
<feature type="domain" description="RNA polymerase sigma factor 70 region 4 type 2" evidence="1">
    <location>
        <begin position="39"/>
        <end position="74"/>
    </location>
</feature>
<evidence type="ECO:0000313" key="3">
    <source>
        <dbReference type="Proteomes" id="UP000683511"/>
    </source>
</evidence>
<name>A0A975TBD9_9NOST</name>
<protein>
    <submittedName>
        <fullName evidence="2">CRISPR-associated protein Cas6</fullName>
    </submittedName>
</protein>
<proteinExistence type="predicted"/>
<dbReference type="Proteomes" id="UP000683511">
    <property type="component" value="Chromosome"/>
</dbReference>
<evidence type="ECO:0000313" key="2">
    <source>
        <dbReference type="EMBL" id="QXE24821.1"/>
    </source>
</evidence>
<dbReference type="GO" id="GO:0016987">
    <property type="term" value="F:sigma factor activity"/>
    <property type="evidence" value="ECO:0007669"/>
    <property type="project" value="InterPro"/>
</dbReference>
<reference evidence="2" key="1">
    <citation type="submission" date="2017-04" db="EMBL/GenBank/DDBJ databases">
        <title>Genome deletions in a multicellular cyanobacterial endosymbiont for morphological adaptation in marine diatoms.</title>
        <authorList>
            <person name="Wang Y."/>
            <person name="Gao H."/>
            <person name="Li R."/>
            <person name="Xu X."/>
        </authorList>
    </citation>
    <scope>NUCLEOTIDE SEQUENCE</scope>
    <source>
        <strain evidence="2">FACHB 800</strain>
    </source>
</reference>
<accession>A0A975TBD9</accession>
<dbReference type="AlphaFoldDB" id="A0A975TBD9"/>
<gene>
    <name evidence="2" type="ORF">B6N60_03531</name>
</gene>
<dbReference type="InterPro" id="IPR036388">
    <property type="entry name" value="WH-like_DNA-bd_sf"/>
</dbReference>
<dbReference type="InterPro" id="IPR013324">
    <property type="entry name" value="RNA_pol_sigma_r3/r4-like"/>
</dbReference>
<sequence length="78" mass="8771">MGRCGWCDRIEELAAIFTAQRKRTGGDRTEKVASTWATILARREMGESLQAIAQDLEIPYATVKTYVKLARKALKETP</sequence>
<dbReference type="GO" id="GO:0006352">
    <property type="term" value="P:DNA-templated transcription initiation"/>
    <property type="evidence" value="ECO:0007669"/>
    <property type="project" value="InterPro"/>
</dbReference>
<dbReference type="KEGG" id="rsin:B6N60_03531"/>
<evidence type="ECO:0000259" key="1">
    <source>
        <dbReference type="Pfam" id="PF08281"/>
    </source>
</evidence>
<keyword evidence="3" id="KW-1185">Reference proteome</keyword>
<dbReference type="InterPro" id="IPR013249">
    <property type="entry name" value="RNA_pol_sigma70_r4_t2"/>
</dbReference>
<organism evidence="2 3">
    <name type="scientific">Richelia sinica FACHB-800</name>
    <dbReference type="NCBI Taxonomy" id="1357546"/>
    <lineage>
        <taxon>Bacteria</taxon>
        <taxon>Bacillati</taxon>
        <taxon>Cyanobacteriota</taxon>
        <taxon>Cyanophyceae</taxon>
        <taxon>Nostocales</taxon>
        <taxon>Nostocaceae</taxon>
        <taxon>Richelia</taxon>
    </lineage>
</organism>
<dbReference type="EMBL" id="CP021056">
    <property type="protein sequence ID" value="QXE24821.1"/>
    <property type="molecule type" value="Genomic_DNA"/>
</dbReference>